<proteinExistence type="predicted"/>
<gene>
    <name evidence="2" type="ORF">KL86DYS2_12972</name>
</gene>
<evidence type="ECO:0000313" key="2">
    <source>
        <dbReference type="EMBL" id="SBW06430.1"/>
    </source>
</evidence>
<organism evidence="2">
    <name type="scientific">uncultured Dysgonomonas sp</name>
    <dbReference type="NCBI Taxonomy" id="206096"/>
    <lineage>
        <taxon>Bacteria</taxon>
        <taxon>Pseudomonadati</taxon>
        <taxon>Bacteroidota</taxon>
        <taxon>Bacteroidia</taxon>
        <taxon>Bacteroidales</taxon>
        <taxon>Dysgonomonadaceae</taxon>
        <taxon>Dysgonomonas</taxon>
        <taxon>environmental samples</taxon>
    </lineage>
</organism>
<evidence type="ECO:0000256" key="1">
    <source>
        <dbReference type="SAM" id="Coils"/>
    </source>
</evidence>
<protein>
    <submittedName>
        <fullName evidence="2">Uncharacterized protein</fullName>
    </submittedName>
</protein>
<accession>A0A212K3X6</accession>
<dbReference type="AlphaFoldDB" id="A0A212K3X6"/>
<reference evidence="2" key="1">
    <citation type="submission" date="2016-04" db="EMBL/GenBank/DDBJ databases">
        <authorList>
            <person name="Evans L.H."/>
            <person name="Alamgir A."/>
            <person name="Owens N."/>
            <person name="Weber N.D."/>
            <person name="Virtaneva K."/>
            <person name="Barbian K."/>
            <person name="Babar A."/>
            <person name="Rosenke K."/>
        </authorList>
    </citation>
    <scope>NUCLEOTIDE SEQUENCE</scope>
    <source>
        <strain evidence="2">86-2</strain>
    </source>
</reference>
<sequence>MIITSIKITDMNKNFREQLSRNIRLTEKLNELKRKIRIEKNAKNEAYAFILTSGLLEDYKAFRKNNNEINYQAMDIGVILDDVNKKPDYLMRLGGDN</sequence>
<name>A0A212K3X6_9BACT</name>
<dbReference type="EMBL" id="FLUL01000001">
    <property type="protein sequence ID" value="SBW06430.1"/>
    <property type="molecule type" value="Genomic_DNA"/>
</dbReference>
<keyword evidence="1" id="KW-0175">Coiled coil</keyword>
<feature type="coiled-coil region" evidence="1">
    <location>
        <begin position="15"/>
        <end position="42"/>
    </location>
</feature>